<dbReference type="RefSeq" id="WP_039212052.1">
    <property type="nucleotide sequence ID" value="NZ_JSCE01000249.1"/>
</dbReference>
<organism evidence="4 5">
    <name type="scientific">Anaerovibrio lipolyticus</name>
    <dbReference type="NCBI Taxonomy" id="82374"/>
    <lineage>
        <taxon>Bacteria</taxon>
        <taxon>Bacillati</taxon>
        <taxon>Bacillota</taxon>
        <taxon>Negativicutes</taxon>
        <taxon>Selenomonadales</taxon>
        <taxon>Selenomonadaceae</taxon>
        <taxon>Anaerovibrio</taxon>
    </lineage>
</organism>
<keyword evidence="5" id="KW-1185">Reference proteome</keyword>
<dbReference type="PIRSF" id="PIRSF006305">
    <property type="entry name" value="Maf"/>
    <property type="match status" value="1"/>
</dbReference>
<protein>
    <recommendedName>
        <fullName evidence="3">dTTP/UTP pyrophosphatase</fullName>
        <shortName evidence="3">dTTPase/UTPase</shortName>
        <ecNumber evidence="3">3.6.1.9</ecNumber>
    </recommendedName>
    <alternativeName>
        <fullName evidence="3">Nucleoside triphosphate pyrophosphatase</fullName>
    </alternativeName>
    <alternativeName>
        <fullName evidence="3">Nucleotide pyrophosphatase</fullName>
        <shortName evidence="3">Nucleotide PPase</shortName>
    </alternativeName>
</protein>
<comment type="caution">
    <text evidence="4">The sequence shown here is derived from an EMBL/GenBank/DDBJ whole genome shotgun (WGS) entry which is preliminary data.</text>
</comment>
<dbReference type="GO" id="GO:0036218">
    <property type="term" value="F:dTTP diphosphatase activity"/>
    <property type="evidence" value="ECO:0007669"/>
    <property type="project" value="RHEA"/>
</dbReference>
<feature type="site" description="Important for substrate specificity" evidence="3">
    <location>
        <position position="10"/>
    </location>
</feature>
<name>A0A0B2JLR5_9FIRM</name>
<evidence type="ECO:0000256" key="1">
    <source>
        <dbReference type="ARBA" id="ARBA00001968"/>
    </source>
</evidence>
<dbReference type="EC" id="3.6.1.9" evidence="3"/>
<keyword evidence="3" id="KW-0546">Nucleotide metabolism</keyword>
<feature type="site" description="Important for substrate specificity" evidence="3">
    <location>
        <position position="150"/>
    </location>
</feature>
<gene>
    <name evidence="4" type="ORF">NZ47_13445</name>
</gene>
<dbReference type="SUPFAM" id="SSF52972">
    <property type="entry name" value="ITPase-like"/>
    <property type="match status" value="1"/>
</dbReference>
<evidence type="ECO:0000256" key="3">
    <source>
        <dbReference type="HAMAP-Rule" id="MF_00528"/>
    </source>
</evidence>
<comment type="similarity">
    <text evidence="3">Belongs to the Maf family. YhdE subfamily.</text>
</comment>
<comment type="cofactor">
    <cofactor evidence="1 3">
        <name>a divalent metal cation</name>
        <dbReference type="ChEBI" id="CHEBI:60240"/>
    </cofactor>
</comment>
<comment type="catalytic activity">
    <reaction evidence="3">
        <text>UTP + H2O = UMP + diphosphate + H(+)</text>
        <dbReference type="Rhea" id="RHEA:29395"/>
        <dbReference type="ChEBI" id="CHEBI:15377"/>
        <dbReference type="ChEBI" id="CHEBI:15378"/>
        <dbReference type="ChEBI" id="CHEBI:33019"/>
        <dbReference type="ChEBI" id="CHEBI:46398"/>
        <dbReference type="ChEBI" id="CHEBI:57865"/>
        <dbReference type="EC" id="3.6.1.9"/>
    </reaction>
</comment>
<evidence type="ECO:0000256" key="2">
    <source>
        <dbReference type="ARBA" id="ARBA00022801"/>
    </source>
</evidence>
<sequence length="195" mass="21013">MIILASASPRRRELLEQIGCKFEVITSNADEITDAGLEPHQLVVQNAHLKAAAVAAEHPEYPVLGSDTVVSLDGHIYGKPRDKEHAREMLKTFSGRTHQVITGIVLAWKGKFWQAWETTEVVFSPLSADQIDAYIATGEPADKAGAYAIQGRAAVFVDGIRGSYSNVVGLPLHCLDGLARKAGIDLYDNGEGSSS</sequence>
<dbReference type="PANTHER" id="PTHR43213:SF5">
    <property type="entry name" value="BIFUNCTIONAL DTTP_UTP PYROPHOSPHATASE_METHYLTRANSFERASE PROTEIN-RELATED"/>
    <property type="match status" value="1"/>
</dbReference>
<evidence type="ECO:0000313" key="4">
    <source>
        <dbReference type="EMBL" id="KHM47683.1"/>
    </source>
</evidence>
<dbReference type="NCBIfam" id="TIGR00172">
    <property type="entry name" value="maf"/>
    <property type="match status" value="1"/>
</dbReference>
<dbReference type="HAMAP" id="MF_00528">
    <property type="entry name" value="Maf"/>
    <property type="match status" value="1"/>
</dbReference>
<dbReference type="STRING" id="82374.NZ47_13445"/>
<evidence type="ECO:0000313" key="5">
    <source>
        <dbReference type="Proteomes" id="UP000030993"/>
    </source>
</evidence>
<dbReference type="Pfam" id="PF02545">
    <property type="entry name" value="Maf"/>
    <property type="match status" value="1"/>
</dbReference>
<comment type="catalytic activity">
    <reaction evidence="3">
        <text>dTTP + H2O = dTMP + diphosphate + H(+)</text>
        <dbReference type="Rhea" id="RHEA:28534"/>
        <dbReference type="ChEBI" id="CHEBI:15377"/>
        <dbReference type="ChEBI" id="CHEBI:15378"/>
        <dbReference type="ChEBI" id="CHEBI:33019"/>
        <dbReference type="ChEBI" id="CHEBI:37568"/>
        <dbReference type="ChEBI" id="CHEBI:63528"/>
        <dbReference type="EC" id="3.6.1.9"/>
    </reaction>
</comment>
<dbReference type="Proteomes" id="UP000030993">
    <property type="component" value="Unassembled WGS sequence"/>
</dbReference>
<dbReference type="InterPro" id="IPR029001">
    <property type="entry name" value="ITPase-like_fam"/>
</dbReference>
<comment type="caution">
    <text evidence="3">Lacks conserved residue(s) required for the propagation of feature annotation.</text>
</comment>
<keyword evidence="2 3" id="KW-0378">Hydrolase</keyword>
<feature type="site" description="Important for substrate specificity" evidence="3">
    <location>
        <position position="68"/>
    </location>
</feature>
<dbReference type="PANTHER" id="PTHR43213">
    <property type="entry name" value="BIFUNCTIONAL DTTP/UTP PYROPHOSPHATASE/METHYLTRANSFERASE PROTEIN-RELATED"/>
    <property type="match status" value="1"/>
</dbReference>
<dbReference type="eggNOG" id="COG0424">
    <property type="taxonomic scope" value="Bacteria"/>
</dbReference>
<proteinExistence type="inferred from homology"/>
<reference evidence="4 5" key="1">
    <citation type="journal article" date="2013" name="PLoS ONE">
        <title>Identification and characterization of three novel lipases belonging to families II and V from Anaerovibrio lipolyticus 5ST.</title>
        <authorList>
            <person name="Prive F."/>
            <person name="Kaderbhai N.N."/>
            <person name="Girdwood S."/>
            <person name="Worgan H.J."/>
            <person name="Pinloche E."/>
            <person name="Scollan N.D."/>
            <person name="Huws S.A."/>
            <person name="Newbold C.J."/>
        </authorList>
    </citation>
    <scope>NUCLEOTIDE SEQUENCE [LARGE SCALE GENOMIC DNA]</scope>
    <source>
        <strain evidence="4 5">5S</strain>
    </source>
</reference>
<feature type="active site" description="Proton acceptor" evidence="3">
    <location>
        <position position="67"/>
    </location>
</feature>
<dbReference type="EMBL" id="JSCE01000249">
    <property type="protein sequence ID" value="KHM47683.1"/>
    <property type="molecule type" value="Genomic_DNA"/>
</dbReference>
<dbReference type="GO" id="GO:0009117">
    <property type="term" value="P:nucleotide metabolic process"/>
    <property type="evidence" value="ECO:0007669"/>
    <property type="project" value="UniProtKB-KW"/>
</dbReference>
<keyword evidence="3" id="KW-0963">Cytoplasm</keyword>
<comment type="subcellular location">
    <subcellularLocation>
        <location evidence="3">Cytoplasm</location>
    </subcellularLocation>
</comment>
<dbReference type="InterPro" id="IPR003697">
    <property type="entry name" value="Maf-like"/>
</dbReference>
<dbReference type="GO" id="GO:0005737">
    <property type="term" value="C:cytoplasm"/>
    <property type="evidence" value="ECO:0007669"/>
    <property type="project" value="UniProtKB-SubCell"/>
</dbReference>
<dbReference type="AlphaFoldDB" id="A0A0B2JLR5"/>
<accession>A0A0B2JLR5</accession>
<dbReference type="Gene3D" id="3.90.950.10">
    <property type="match status" value="1"/>
</dbReference>
<comment type="function">
    <text evidence="3">Nucleoside triphosphate pyrophosphatase that hydrolyzes dTTP and UTP. May have a dual role in cell division arrest and in preventing the incorporation of modified nucleotides into cellular nucleic acids.</text>
</comment>
<dbReference type="GO" id="GO:0036221">
    <property type="term" value="F:UTP diphosphatase activity"/>
    <property type="evidence" value="ECO:0007669"/>
    <property type="project" value="RHEA"/>
</dbReference>
<dbReference type="CDD" id="cd00555">
    <property type="entry name" value="Maf"/>
    <property type="match status" value="1"/>
</dbReference>